<feature type="chain" id="PRO_5034447507" evidence="1">
    <location>
        <begin position="25"/>
        <end position="65"/>
    </location>
</feature>
<sequence>MRTSKRSGMRNTLWFAFLHRLLRGYLRGYVGTQPRVKSFKASPWWTSDQSATKRLVIKRKAMDPK</sequence>
<keyword evidence="1" id="KW-0732">Signal</keyword>
<dbReference type="Proteomes" id="UP000670092">
    <property type="component" value="Unassembled WGS sequence"/>
</dbReference>
<evidence type="ECO:0000313" key="2">
    <source>
        <dbReference type="EMBL" id="KAG5288879.1"/>
    </source>
</evidence>
<evidence type="ECO:0000313" key="3">
    <source>
        <dbReference type="Proteomes" id="UP000670092"/>
    </source>
</evidence>
<comment type="caution">
    <text evidence="2">The sequence shown here is derived from an EMBL/GenBank/DDBJ whole genome shotgun (WGS) entry which is preliminary data.</text>
</comment>
<dbReference type="AlphaFoldDB" id="A0A8H7YAK6"/>
<feature type="signal peptide" evidence="1">
    <location>
        <begin position="1"/>
        <end position="24"/>
    </location>
</feature>
<dbReference type="VEuPathDB" id="FungiDB:I7I52_12507"/>
<gene>
    <name evidence="2" type="ORF">I7I52_12507</name>
</gene>
<reference evidence="2 3" key="1">
    <citation type="submission" date="2021-01" db="EMBL/GenBank/DDBJ databases">
        <title>Chromosome-level genome assembly of a human fungal pathogen reveals clustering of transcriptionally co-regulated genes.</title>
        <authorList>
            <person name="Voorhies M."/>
            <person name="Cohen S."/>
            <person name="Shea T.P."/>
            <person name="Petrus S."/>
            <person name="Munoz J.F."/>
            <person name="Poplawski S."/>
            <person name="Goldman W.E."/>
            <person name="Michael T."/>
            <person name="Cuomo C.A."/>
            <person name="Sil A."/>
            <person name="Beyhan S."/>
        </authorList>
    </citation>
    <scope>NUCLEOTIDE SEQUENCE [LARGE SCALE GENOMIC DNA]</scope>
    <source>
        <strain evidence="2 3">G184AR</strain>
    </source>
</reference>
<accession>A0A8H7YAK6</accession>
<proteinExistence type="predicted"/>
<dbReference type="EMBL" id="JAEVHI010000006">
    <property type="protein sequence ID" value="KAG5288879.1"/>
    <property type="molecule type" value="Genomic_DNA"/>
</dbReference>
<organism evidence="2 3">
    <name type="scientific">Ajellomyces capsulatus</name>
    <name type="common">Darling's disease fungus</name>
    <name type="synonym">Histoplasma capsulatum</name>
    <dbReference type="NCBI Taxonomy" id="5037"/>
    <lineage>
        <taxon>Eukaryota</taxon>
        <taxon>Fungi</taxon>
        <taxon>Dikarya</taxon>
        <taxon>Ascomycota</taxon>
        <taxon>Pezizomycotina</taxon>
        <taxon>Eurotiomycetes</taxon>
        <taxon>Eurotiomycetidae</taxon>
        <taxon>Onygenales</taxon>
        <taxon>Ajellomycetaceae</taxon>
        <taxon>Histoplasma</taxon>
    </lineage>
</organism>
<name>A0A8H7YAK6_AJECA</name>
<evidence type="ECO:0000256" key="1">
    <source>
        <dbReference type="SAM" id="SignalP"/>
    </source>
</evidence>
<protein>
    <submittedName>
        <fullName evidence="2">Uncharacterized protein</fullName>
    </submittedName>
</protein>